<dbReference type="SUPFAM" id="SSF47336">
    <property type="entry name" value="ACP-like"/>
    <property type="match status" value="1"/>
</dbReference>
<reference evidence="2 3" key="1">
    <citation type="journal article" date="2009" name="PLoS ONE">
        <title>The complete genome of Teredinibacter turnerae T7901: an intracellular endosymbiont of marine wood-boring bivalves (shipworms).</title>
        <authorList>
            <person name="Yang J.C."/>
            <person name="Madupu R."/>
            <person name="Durkin A.S."/>
            <person name="Ekborg N.A."/>
            <person name="Pedamallu C.S."/>
            <person name="Hostetler J.B."/>
            <person name="Radune D."/>
            <person name="Toms B.S."/>
            <person name="Henrissat B."/>
            <person name="Coutinho P.M."/>
            <person name="Schwarz S."/>
            <person name="Field L."/>
            <person name="Trindade-Silva A.E."/>
            <person name="Soares C.A.G."/>
            <person name="Elshahawi S."/>
            <person name="Hanora A."/>
            <person name="Schmidt E.W."/>
            <person name="Haygood M.G."/>
            <person name="Posfai J."/>
            <person name="Benner J."/>
            <person name="Madinger C."/>
            <person name="Nove J."/>
            <person name="Anton B."/>
            <person name="Chaudhary K."/>
            <person name="Foster J."/>
            <person name="Holman A."/>
            <person name="Kumar S."/>
            <person name="Lessard P.A."/>
            <person name="Luyten Y.A."/>
            <person name="Slatko B."/>
            <person name="Wood N."/>
            <person name="Wu B."/>
            <person name="Teplitski M."/>
            <person name="Mougous J.D."/>
            <person name="Ward N."/>
            <person name="Eisen J.A."/>
            <person name="Badger J.H."/>
            <person name="Distel D.L."/>
        </authorList>
    </citation>
    <scope>NUCLEOTIDE SEQUENCE [LARGE SCALE GENOMIC DNA]</scope>
    <source>
        <strain evidence="3">ATCC 39867 / T7901</strain>
    </source>
</reference>
<dbReference type="HOGENOM" id="CLU_108696_14_0_6"/>
<dbReference type="PROSITE" id="PS50075">
    <property type="entry name" value="CARRIER"/>
    <property type="match status" value="1"/>
</dbReference>
<evidence type="ECO:0000313" key="2">
    <source>
        <dbReference type="EMBL" id="ACR11373.1"/>
    </source>
</evidence>
<accession>C5BQ14</accession>
<dbReference type="EMBL" id="CP001614">
    <property type="protein sequence ID" value="ACR11373.1"/>
    <property type="molecule type" value="Genomic_DNA"/>
</dbReference>
<protein>
    <submittedName>
        <fullName evidence="2">Acyl carrier protein</fullName>
    </submittedName>
</protein>
<dbReference type="Pfam" id="PF00550">
    <property type="entry name" value="PP-binding"/>
    <property type="match status" value="1"/>
</dbReference>
<proteinExistence type="predicted"/>
<dbReference type="KEGG" id="ttu:TERTU_3277"/>
<evidence type="ECO:0000259" key="1">
    <source>
        <dbReference type="PROSITE" id="PS50075"/>
    </source>
</evidence>
<evidence type="ECO:0000313" key="3">
    <source>
        <dbReference type="Proteomes" id="UP000009080"/>
    </source>
</evidence>
<dbReference type="InterPro" id="IPR036736">
    <property type="entry name" value="ACP-like_sf"/>
</dbReference>
<dbReference type="NCBIfam" id="NF006617">
    <property type="entry name" value="PRK09184.1"/>
    <property type="match status" value="1"/>
</dbReference>
<name>C5BQ14_TERTT</name>
<dbReference type="STRING" id="377629.TERTU_3277"/>
<dbReference type="Gene3D" id="1.10.1200.10">
    <property type="entry name" value="ACP-like"/>
    <property type="match status" value="1"/>
</dbReference>
<dbReference type="InterPro" id="IPR009081">
    <property type="entry name" value="PP-bd_ACP"/>
</dbReference>
<feature type="domain" description="Carrier" evidence="1">
    <location>
        <begin position="9"/>
        <end position="95"/>
    </location>
</feature>
<keyword evidence="3" id="KW-1185">Reference proteome</keyword>
<organism evidence="2 3">
    <name type="scientific">Teredinibacter turnerae (strain ATCC 39867 / T7901)</name>
    <dbReference type="NCBI Taxonomy" id="377629"/>
    <lineage>
        <taxon>Bacteria</taxon>
        <taxon>Pseudomonadati</taxon>
        <taxon>Pseudomonadota</taxon>
        <taxon>Gammaproteobacteria</taxon>
        <taxon>Cellvibrionales</taxon>
        <taxon>Cellvibrionaceae</taxon>
        <taxon>Teredinibacter</taxon>
    </lineage>
</organism>
<dbReference type="Proteomes" id="UP000009080">
    <property type="component" value="Chromosome"/>
</dbReference>
<sequence>MVLSMSGLTDKELEFAGYLVEALDLEDTDAADIKPEAPLFGFSSDDSLGLDSIDALEISLMIAQKYQVQLKADDSNNEQIFSSLRSLCSHVLSKAA</sequence>
<gene>
    <name evidence="2" type="ordered locus">TERTU_3277</name>
</gene>
<dbReference type="eggNOG" id="COG0236">
    <property type="taxonomic scope" value="Bacteria"/>
</dbReference>
<dbReference type="AlphaFoldDB" id="C5BQ14"/>